<dbReference type="Pfam" id="PF15469">
    <property type="entry name" value="Sec5"/>
    <property type="match status" value="1"/>
</dbReference>
<dbReference type="InterPro" id="IPR016159">
    <property type="entry name" value="Cullin_repeat-like_dom_sf"/>
</dbReference>
<dbReference type="PANTHER" id="PTHR13043:SF1">
    <property type="entry name" value="EXOCYST COMPLEX COMPONENT 2"/>
    <property type="match status" value="1"/>
</dbReference>
<comment type="function">
    <text evidence="4">Component of the exocyst complex involved in the docking of exocytic vesicles with fusion sites on the plasma membrane.</text>
</comment>
<evidence type="ECO:0000259" key="6">
    <source>
        <dbReference type="Pfam" id="PF15469"/>
    </source>
</evidence>
<dbReference type="PANTHER" id="PTHR13043">
    <property type="entry name" value="EXOCYST COMPLEX COMPONENT SEC5"/>
    <property type="match status" value="1"/>
</dbReference>
<organism evidence="7 8">
    <name type="scientific">Salix koriyanagi</name>
    <dbReference type="NCBI Taxonomy" id="2511006"/>
    <lineage>
        <taxon>Eukaryota</taxon>
        <taxon>Viridiplantae</taxon>
        <taxon>Streptophyta</taxon>
        <taxon>Embryophyta</taxon>
        <taxon>Tracheophyta</taxon>
        <taxon>Spermatophyta</taxon>
        <taxon>Magnoliopsida</taxon>
        <taxon>eudicotyledons</taxon>
        <taxon>Gunneridae</taxon>
        <taxon>Pentapetalae</taxon>
        <taxon>rosids</taxon>
        <taxon>fabids</taxon>
        <taxon>Malpighiales</taxon>
        <taxon>Salicaceae</taxon>
        <taxon>Saliceae</taxon>
        <taxon>Salix</taxon>
    </lineage>
</organism>
<comment type="subunit">
    <text evidence="4">Component of the exocyst complex.</text>
</comment>
<dbReference type="InterPro" id="IPR029175">
    <property type="entry name" value="EXOC2/Sec5"/>
</dbReference>
<dbReference type="GO" id="GO:0015031">
    <property type="term" value="P:protein transport"/>
    <property type="evidence" value="ECO:0007669"/>
    <property type="project" value="UniProtKB-KW"/>
</dbReference>
<evidence type="ECO:0000256" key="2">
    <source>
        <dbReference type="ARBA" id="ARBA00022448"/>
    </source>
</evidence>
<feature type="compositionally biased region" description="Acidic residues" evidence="5">
    <location>
        <begin position="1"/>
        <end position="11"/>
    </location>
</feature>
<evidence type="ECO:0000256" key="1">
    <source>
        <dbReference type="ARBA" id="ARBA00010578"/>
    </source>
</evidence>
<dbReference type="EMBL" id="JAPFFM010000015">
    <property type="protein sequence ID" value="KAJ6709196.1"/>
    <property type="molecule type" value="Genomic_DNA"/>
</dbReference>
<dbReference type="GO" id="GO:0000145">
    <property type="term" value="C:exocyst"/>
    <property type="evidence" value="ECO:0007669"/>
    <property type="project" value="UniProtKB-UniRule"/>
</dbReference>
<comment type="caution">
    <text evidence="7">The sequence shown here is derived from an EMBL/GenBank/DDBJ whole genome shotgun (WGS) entry which is preliminary data.</text>
</comment>
<dbReference type="SUPFAM" id="SSF74788">
    <property type="entry name" value="Cullin repeat-like"/>
    <property type="match status" value="1"/>
</dbReference>
<proteinExistence type="inferred from homology"/>
<comment type="similarity">
    <text evidence="1 4">Belongs to the SEC5 family.</text>
</comment>
<keyword evidence="3 4" id="KW-0268">Exocytosis</keyword>
<gene>
    <name evidence="7" type="ORF">OIU74_010323</name>
</gene>
<protein>
    <recommendedName>
        <fullName evidence="4">Exocyst complex component SEC5</fullName>
    </recommendedName>
</protein>
<dbReference type="GO" id="GO:0006887">
    <property type="term" value="P:exocytosis"/>
    <property type="evidence" value="ECO:0007669"/>
    <property type="project" value="UniProtKB-KW"/>
</dbReference>
<reference evidence="7" key="1">
    <citation type="submission" date="2022-11" db="EMBL/GenBank/DDBJ databases">
        <authorList>
            <person name="Hyden B.L."/>
            <person name="Feng K."/>
            <person name="Yates T."/>
            <person name="Jawdy S."/>
            <person name="Smart L.B."/>
            <person name="Muchero W."/>
        </authorList>
    </citation>
    <scope>NUCLEOTIDE SEQUENCE</scope>
    <source>
        <tissue evidence="7">Shoot tip</tissue>
    </source>
</reference>
<evidence type="ECO:0000313" key="8">
    <source>
        <dbReference type="Proteomes" id="UP001151752"/>
    </source>
</evidence>
<dbReference type="AlphaFoldDB" id="A0A9Q0QMF0"/>
<sequence length="1101" mass="123294">MSSDSDDEDELLQMALKEQSQRDLNYQRPPSNHRKPVVNFVQQPRQPPPSQRPAPTTNMANQTKNRRAVEDDDDSEVEMLSISSGDEEVSKDRGGGGGAAARGRGGRVSGGREEERGWDGEEPNCWKGVDEAELARRVRDMRESRTAPVVQKLERKPSAVARKGLNTLQSFPRGMECIDPLGLGIIDNKSLRLITDSSESSPSKSDRDHLDNILREKLLYFSENFDAKLFLSRIHQDTSAADLEAGALALKTDLKGRTQQRKQLVKDNFDCFVSCKTTIDDIESKLRRIEDDPEGSGTSHLYNCMQGVSSLANRAFEPLFERQAQAEKIRSVQGMLQRFRTLFNLPSTIRGSIGKGEYDLAVREYKKAKSIALPSHVNILKRVLEEVEKVMNEFKGTLYKSMEDPQIDLTNLENTVRLLLELEPESDPVWHYLNVQNHRIRGLLEKCTLDHEARMETLHTEMRERAISDAKWTQIQQNLNQSSDVDYSLMLGNIPPPVDSQPVDLSGKEVDALRGKYIRRLTAVLTHHIPAFWKVALSVFSGKFAKSSQVSAESNVNASATKSEEKVGDGRYSAHSLDEVASMIRGTISAYETKVHNTFHDLEESNILQSYMSDAIKEISKACQAFEVKESAPPTAVMALRTLQAEITKIYIIRLCSWMRAMTEEISKEETLIPVSILERNKSPYTISFLPLAFRSVIASAMDQISQMIQSLRSDAGRSEDMFALLQEIQESVRLAFLNCFLDFAGHLEQIGSELAQNKSSKESLQLQNGYSHESEEKSSSNLQGSAVDSHQQLLLVLSNIGFCKDELSYELFNKYKTIWLQSREKDEEGSDIQDLVMSFSGLEEKVLAQYTFAKANLIRSAAMNYLLNSGVQWGAAPAVKGVRDAAVELLHTLVAVHSEVFAGAKPLLDKTLGILVEGLIDTFLSLFHENKSKDLRSLDANGFCQLMLELEYFETILNPYLTPDARESLKSLQGVLLEKATENVTEAVENPGHQRRSTRGSEDALADDRLQGMTVSPDDLIVLAEQCSSELLQSELERTRINTACFIESIPLDSVPESAKAAYAYRGSMDSPRSYMDSPGRNYRGTQAMGSPGFSRHRRR</sequence>
<evidence type="ECO:0000256" key="5">
    <source>
        <dbReference type="SAM" id="MobiDB-lite"/>
    </source>
</evidence>
<feature type="domain" description="Exocyst complex component EXOC2/Sec5 N-terminal" evidence="6">
    <location>
        <begin position="179"/>
        <end position="1047"/>
    </location>
</feature>
<feature type="compositionally biased region" description="Basic and acidic residues" evidence="5">
    <location>
        <begin position="110"/>
        <end position="119"/>
    </location>
</feature>
<reference evidence="7" key="2">
    <citation type="journal article" date="2023" name="Int. J. Mol. Sci.">
        <title>De Novo Assembly and Annotation of 11 Diverse Shrub Willow (Salix) Genomes Reveals Novel Gene Organization in Sex-Linked Regions.</title>
        <authorList>
            <person name="Hyden B."/>
            <person name="Feng K."/>
            <person name="Yates T.B."/>
            <person name="Jawdy S."/>
            <person name="Cereghino C."/>
            <person name="Smart L.B."/>
            <person name="Muchero W."/>
        </authorList>
    </citation>
    <scope>NUCLEOTIDE SEQUENCE</scope>
    <source>
        <tissue evidence="7">Shoot tip</tissue>
    </source>
</reference>
<dbReference type="GO" id="GO:0006893">
    <property type="term" value="P:Golgi to plasma membrane transport"/>
    <property type="evidence" value="ECO:0007669"/>
    <property type="project" value="UniProtKB-UniRule"/>
</dbReference>
<accession>A0A9Q0QMF0</accession>
<name>A0A9Q0QMF0_9ROSI</name>
<feature type="region of interest" description="Disordered" evidence="5">
    <location>
        <begin position="1070"/>
        <end position="1101"/>
    </location>
</feature>
<evidence type="ECO:0000313" key="7">
    <source>
        <dbReference type="EMBL" id="KAJ6709196.1"/>
    </source>
</evidence>
<evidence type="ECO:0000256" key="4">
    <source>
        <dbReference type="RuleBase" id="RU365069"/>
    </source>
</evidence>
<feature type="region of interest" description="Disordered" evidence="5">
    <location>
        <begin position="1"/>
        <end position="123"/>
    </location>
</feature>
<evidence type="ECO:0000256" key="3">
    <source>
        <dbReference type="ARBA" id="ARBA00022483"/>
    </source>
</evidence>
<keyword evidence="4" id="KW-0653">Protein transport</keyword>
<dbReference type="Proteomes" id="UP001151752">
    <property type="component" value="Chromosome 2"/>
</dbReference>
<keyword evidence="8" id="KW-1185">Reference proteome</keyword>
<dbReference type="InterPro" id="IPR039481">
    <property type="entry name" value="EXOC2/Sec5_N_dom"/>
</dbReference>
<keyword evidence="2 4" id="KW-0813">Transport</keyword>